<keyword evidence="2" id="KW-1185">Reference proteome</keyword>
<sequence length="118" mass="13274">MEAYVIKQMMNLQSAADAYQLPLNRRRPRRRSHQRFLALNLGLGQLMGIVDSFVETAQASPAFFLDSTPWRVELAVISPLRSSSWAPVVPHFVCYVVADPTPPASLHLSLFPRLGERV</sequence>
<dbReference type="AlphaFoldDB" id="A0A4S8ISI0"/>
<accession>A0A4S8ISI0</accession>
<reference evidence="1 2" key="1">
    <citation type="journal article" date="2019" name="Nat. Plants">
        <title>Genome sequencing of Musa balbisiana reveals subgenome evolution and function divergence in polyploid bananas.</title>
        <authorList>
            <person name="Yao X."/>
        </authorList>
    </citation>
    <scope>NUCLEOTIDE SEQUENCE [LARGE SCALE GENOMIC DNA]</scope>
    <source>
        <strain evidence="2">cv. DH-PKW</strain>
        <tissue evidence="1">Leaves</tissue>
    </source>
</reference>
<evidence type="ECO:0000313" key="2">
    <source>
        <dbReference type="Proteomes" id="UP000317650"/>
    </source>
</evidence>
<comment type="caution">
    <text evidence="1">The sequence shown here is derived from an EMBL/GenBank/DDBJ whole genome shotgun (WGS) entry which is preliminary data.</text>
</comment>
<protein>
    <submittedName>
        <fullName evidence="1">Uncharacterized protein</fullName>
    </submittedName>
</protein>
<evidence type="ECO:0000313" key="1">
    <source>
        <dbReference type="EMBL" id="THU51677.1"/>
    </source>
</evidence>
<dbReference type="EMBL" id="PYDT01000009">
    <property type="protein sequence ID" value="THU51677.1"/>
    <property type="molecule type" value="Genomic_DNA"/>
</dbReference>
<proteinExistence type="predicted"/>
<gene>
    <name evidence="1" type="ORF">C4D60_Mb06t33570</name>
</gene>
<organism evidence="1 2">
    <name type="scientific">Musa balbisiana</name>
    <name type="common">Banana</name>
    <dbReference type="NCBI Taxonomy" id="52838"/>
    <lineage>
        <taxon>Eukaryota</taxon>
        <taxon>Viridiplantae</taxon>
        <taxon>Streptophyta</taxon>
        <taxon>Embryophyta</taxon>
        <taxon>Tracheophyta</taxon>
        <taxon>Spermatophyta</taxon>
        <taxon>Magnoliopsida</taxon>
        <taxon>Liliopsida</taxon>
        <taxon>Zingiberales</taxon>
        <taxon>Musaceae</taxon>
        <taxon>Musa</taxon>
    </lineage>
</organism>
<name>A0A4S8ISI0_MUSBA</name>
<dbReference type="Proteomes" id="UP000317650">
    <property type="component" value="Chromosome 6"/>
</dbReference>